<dbReference type="Proteomes" id="UP000254181">
    <property type="component" value="Unassembled WGS sequence"/>
</dbReference>
<accession>A0A377AJ06</accession>
<name>A0A377AJ06_ECOLX</name>
<feature type="region of interest" description="Disordered" evidence="1">
    <location>
        <begin position="161"/>
        <end position="191"/>
    </location>
</feature>
<dbReference type="PANTHER" id="PTHR35861">
    <property type="match status" value="1"/>
</dbReference>
<dbReference type="EMBL" id="UGEM01000001">
    <property type="protein sequence ID" value="STL16706.1"/>
    <property type="molecule type" value="Genomic_DNA"/>
</dbReference>
<gene>
    <name evidence="2" type="ORF">NCTC9075_00008</name>
</gene>
<dbReference type="Pfam" id="PF04985">
    <property type="entry name" value="Phage_tube"/>
    <property type="match status" value="1"/>
</dbReference>
<evidence type="ECO:0000313" key="2">
    <source>
        <dbReference type="EMBL" id="STL16706.1"/>
    </source>
</evidence>
<evidence type="ECO:0000313" key="3">
    <source>
        <dbReference type="Proteomes" id="UP000254181"/>
    </source>
</evidence>
<protein>
    <submittedName>
        <fullName evidence="2">Phage major tail tube protein</fullName>
    </submittedName>
</protein>
<proteinExistence type="predicted"/>
<organism evidence="2 3">
    <name type="scientific">Escherichia coli</name>
    <dbReference type="NCBI Taxonomy" id="562"/>
    <lineage>
        <taxon>Bacteria</taxon>
        <taxon>Pseudomonadati</taxon>
        <taxon>Pseudomonadota</taxon>
        <taxon>Gammaproteobacteria</taxon>
        <taxon>Enterobacterales</taxon>
        <taxon>Enterobacteriaceae</taxon>
        <taxon>Escherichia</taxon>
    </lineage>
</organism>
<evidence type="ECO:0000256" key="1">
    <source>
        <dbReference type="SAM" id="MobiDB-lite"/>
    </source>
</evidence>
<sequence length="191" mass="21059">MALPRKLKHLNLFNDGNNWQGIVESLTLPKFTRKYEKYRGGGMPGAVDVDLGLDDSALDTEFSIGGTELLLFKQMGKATVDGIQLRFTGSIQRDDTGEVQAVELVVRGRHKEVDSGEWKTGESNTTKVTSTNSYAKLTINGEVLYEVDLINMVEIVDRCGPDGSAPQTPSALDISERRGIPRQNPIYRTAK</sequence>
<reference evidence="2 3" key="1">
    <citation type="submission" date="2018-06" db="EMBL/GenBank/DDBJ databases">
        <authorList>
            <consortium name="Pathogen Informatics"/>
            <person name="Doyle S."/>
        </authorList>
    </citation>
    <scope>NUCLEOTIDE SEQUENCE [LARGE SCALE GENOMIC DNA]</scope>
    <source>
        <strain evidence="2 3">NCTC9075</strain>
    </source>
</reference>
<dbReference type="AlphaFoldDB" id="A0A377AJ06"/>
<dbReference type="NCBIfam" id="TIGR01611">
    <property type="entry name" value="tail_tube"/>
    <property type="match status" value="1"/>
</dbReference>
<dbReference type="PANTHER" id="PTHR35861:SF2">
    <property type="entry name" value="FELS-2 PROPHAGE PROTEIN"/>
    <property type="match status" value="1"/>
</dbReference>
<dbReference type="InterPro" id="IPR052042">
    <property type="entry name" value="Tail_sheath_structural"/>
</dbReference>
<dbReference type="InterPro" id="IPR006498">
    <property type="entry name" value="Tail_tube"/>
</dbReference>